<sequence length="409" mass="46786">MDRAKTLTKDTAAEAKGDPRGRYEIRDKKIIGLRLSVTPTGQKSWVLRYMRDGRYRKLTLGKYSNALGLADAQRIANRELRAVADGADPAAEKAEMRRKAAAGIDTSQLFPAAWQAWKDAPKPKSRNQKGWRKSTGDRVDRLYETRFGPVWGKRRLTEITKADVTTLLNPIARKHPHSAARMLSVLSTFFNWCISQGRLERSPCDGIDKAKGNKRRRKLTDSEFKWLWKACDREPYPMGYLVKLLILTLARRTEGSAMRAREIHKGNRRVWIIPEERAKNNREHEVFLTDAMIALLEAIPRVKNKAGLIFCTNGESPFTGYSKAKKRLDAFMLEIARDEDPDITSIPNWTLHDLRRSGATRMQKLGFTTEAVDGCLNHADDDAYKQHDFEDEKARAFEAWSREVLRLVT</sequence>
<evidence type="ECO:0000313" key="8">
    <source>
        <dbReference type="EMBL" id="NYY90264.1"/>
    </source>
</evidence>
<dbReference type="InterPro" id="IPR002104">
    <property type="entry name" value="Integrase_catalytic"/>
</dbReference>
<dbReference type="InterPro" id="IPR038488">
    <property type="entry name" value="Integrase_DNA-bd_sf"/>
</dbReference>
<keyword evidence="2" id="KW-0229">DNA integration</keyword>
<evidence type="ECO:0000256" key="3">
    <source>
        <dbReference type="ARBA" id="ARBA00023125"/>
    </source>
</evidence>
<accession>A0A7Z0Q9I6</accession>
<dbReference type="Gene3D" id="3.30.160.390">
    <property type="entry name" value="Integrase, DNA-binding domain"/>
    <property type="match status" value="1"/>
</dbReference>
<dbReference type="InterPro" id="IPR013762">
    <property type="entry name" value="Integrase-like_cat_sf"/>
</dbReference>
<feature type="domain" description="Tyr recombinase" evidence="6">
    <location>
        <begin position="214"/>
        <end position="398"/>
    </location>
</feature>
<dbReference type="Pfam" id="PF00589">
    <property type="entry name" value="Phage_integrase"/>
    <property type="match status" value="1"/>
</dbReference>
<dbReference type="EMBL" id="JACBFH010000001">
    <property type="protein sequence ID" value="NYY90264.1"/>
    <property type="molecule type" value="Genomic_DNA"/>
</dbReference>
<dbReference type="InterPro" id="IPR053876">
    <property type="entry name" value="Phage_int_M"/>
</dbReference>
<dbReference type="Gene3D" id="1.10.443.10">
    <property type="entry name" value="Intergrase catalytic core"/>
    <property type="match status" value="1"/>
</dbReference>
<evidence type="ECO:0000256" key="5">
    <source>
        <dbReference type="PROSITE-ProRule" id="PRU01248"/>
    </source>
</evidence>
<dbReference type="PROSITE" id="PS51900">
    <property type="entry name" value="CB"/>
    <property type="match status" value="1"/>
</dbReference>
<reference evidence="8" key="2">
    <citation type="submission" date="2020-06" db="EMBL/GenBank/DDBJ databases">
        <title>Whole Genome Sequence of Bradyrhizobium sp. Strain 323S2.</title>
        <authorList>
            <person name="Bromfield E.S.P."/>
        </authorList>
    </citation>
    <scope>NUCLEOTIDE SEQUENCE [LARGE SCALE GENOMIC DNA]</scope>
    <source>
        <strain evidence="8">323S2</strain>
    </source>
</reference>
<dbReference type="Pfam" id="PF13356">
    <property type="entry name" value="Arm-DNA-bind_3"/>
    <property type="match status" value="1"/>
</dbReference>
<keyword evidence="4" id="KW-0233">DNA recombination</keyword>
<dbReference type="InterPro" id="IPR050808">
    <property type="entry name" value="Phage_Integrase"/>
</dbReference>
<dbReference type="InterPro" id="IPR044068">
    <property type="entry name" value="CB"/>
</dbReference>
<dbReference type="GO" id="GO:0015074">
    <property type="term" value="P:DNA integration"/>
    <property type="evidence" value="ECO:0007669"/>
    <property type="project" value="UniProtKB-KW"/>
</dbReference>
<dbReference type="InterPro" id="IPR025166">
    <property type="entry name" value="Integrase_DNA_bind_dom"/>
</dbReference>
<evidence type="ECO:0000259" key="7">
    <source>
        <dbReference type="PROSITE" id="PS51900"/>
    </source>
</evidence>
<dbReference type="GO" id="GO:0006310">
    <property type="term" value="P:DNA recombination"/>
    <property type="evidence" value="ECO:0007669"/>
    <property type="project" value="UniProtKB-KW"/>
</dbReference>
<name>A0A7Z0Q9I6_9BRAD</name>
<protein>
    <submittedName>
        <fullName evidence="8">Integrase arm-type DNA-binding domain-containing protein</fullName>
    </submittedName>
</protein>
<gene>
    <name evidence="9" type="ORF">G6321_00050320</name>
    <name evidence="8" type="ORF">G6321_18085</name>
</gene>
<evidence type="ECO:0000313" key="10">
    <source>
        <dbReference type="Proteomes" id="UP000564836"/>
    </source>
</evidence>
<evidence type="ECO:0000259" key="6">
    <source>
        <dbReference type="PROSITE" id="PS51898"/>
    </source>
</evidence>
<dbReference type="EMBL" id="CP088280">
    <property type="protein sequence ID" value="UGX93692.1"/>
    <property type="molecule type" value="Genomic_DNA"/>
</dbReference>
<evidence type="ECO:0000313" key="9">
    <source>
        <dbReference type="EMBL" id="UGX93692.1"/>
    </source>
</evidence>
<dbReference type="Pfam" id="PF22022">
    <property type="entry name" value="Phage_int_M"/>
    <property type="match status" value="1"/>
</dbReference>
<dbReference type="InterPro" id="IPR010998">
    <property type="entry name" value="Integrase_recombinase_N"/>
</dbReference>
<dbReference type="PANTHER" id="PTHR30629">
    <property type="entry name" value="PROPHAGE INTEGRASE"/>
    <property type="match status" value="1"/>
</dbReference>
<organism evidence="8">
    <name type="scientific">Bradyrhizobium barranii subsp. barranii</name>
    <dbReference type="NCBI Taxonomy" id="2823807"/>
    <lineage>
        <taxon>Bacteria</taxon>
        <taxon>Pseudomonadati</taxon>
        <taxon>Pseudomonadota</taxon>
        <taxon>Alphaproteobacteria</taxon>
        <taxon>Hyphomicrobiales</taxon>
        <taxon>Nitrobacteraceae</taxon>
        <taxon>Bradyrhizobium</taxon>
        <taxon>Bradyrhizobium barranii</taxon>
    </lineage>
</organism>
<evidence type="ECO:0000256" key="1">
    <source>
        <dbReference type="ARBA" id="ARBA00008857"/>
    </source>
</evidence>
<proteinExistence type="inferred from homology"/>
<reference evidence="9 10" key="1">
    <citation type="journal article" date="2017" name="Syst. Appl. Microbiol.">
        <title>Soybeans inoculated with root zone soils of Canadian native legumes harbour diverse and novel Bradyrhizobium spp. that possess agricultural potential.</title>
        <authorList>
            <person name="Bromfield E.S.P."/>
            <person name="Cloutier S."/>
            <person name="Tambong J.T."/>
            <person name="Tran Thi T.V."/>
        </authorList>
    </citation>
    <scope>NUCLEOTIDE SEQUENCE [LARGE SCALE GENOMIC DNA]</scope>
    <source>
        <strain evidence="9 10">323S2</strain>
    </source>
</reference>
<keyword evidence="3 5" id="KW-0238">DNA-binding</keyword>
<dbReference type="Gene3D" id="1.10.150.130">
    <property type="match status" value="1"/>
</dbReference>
<comment type="similarity">
    <text evidence="1">Belongs to the 'phage' integrase family.</text>
</comment>
<dbReference type="CDD" id="cd00801">
    <property type="entry name" value="INT_P4_C"/>
    <property type="match status" value="1"/>
</dbReference>
<dbReference type="PANTHER" id="PTHR30629:SF2">
    <property type="entry name" value="PROPHAGE INTEGRASE INTS-RELATED"/>
    <property type="match status" value="1"/>
</dbReference>
<evidence type="ECO:0000256" key="2">
    <source>
        <dbReference type="ARBA" id="ARBA00022908"/>
    </source>
</evidence>
<dbReference type="RefSeq" id="WP_166346952.1">
    <property type="nucleotide sequence ID" value="NZ_CP088280.1"/>
</dbReference>
<dbReference type="SUPFAM" id="SSF56349">
    <property type="entry name" value="DNA breaking-rejoining enzymes"/>
    <property type="match status" value="1"/>
</dbReference>
<dbReference type="PROSITE" id="PS51898">
    <property type="entry name" value="TYR_RECOMBINASE"/>
    <property type="match status" value="1"/>
</dbReference>
<dbReference type="GO" id="GO:0003677">
    <property type="term" value="F:DNA binding"/>
    <property type="evidence" value="ECO:0007669"/>
    <property type="project" value="UniProtKB-UniRule"/>
</dbReference>
<dbReference type="AlphaFoldDB" id="A0A7Z0Q9I6"/>
<feature type="domain" description="Core-binding (CB)" evidence="7">
    <location>
        <begin position="105"/>
        <end position="194"/>
    </location>
</feature>
<dbReference type="Proteomes" id="UP000564836">
    <property type="component" value="Chromosome"/>
</dbReference>
<reference evidence="9 10" key="3">
    <citation type="journal article" date="2022" name="Int. J. Syst. Evol. Microbiol.">
        <title>Strains of Bradyrhizobium barranii sp. nov. associated with legumes native to Canada are symbionts of soybeans and belong to different subspecies (subsp. barranii subsp. nov. and subsp. apii subsp. nov.) and symbiovars (sv. glycinearum and sv. septentrionale).</title>
        <authorList>
            <person name="Bromfield E.S.P."/>
            <person name="Cloutier S."/>
            <person name="Wasai-Hara S."/>
            <person name="Minamisawa K."/>
        </authorList>
    </citation>
    <scope>NUCLEOTIDE SEQUENCE [LARGE SCALE GENOMIC DNA]</scope>
    <source>
        <strain evidence="9 10">323S2</strain>
    </source>
</reference>
<dbReference type="InterPro" id="IPR011010">
    <property type="entry name" value="DNA_brk_join_enz"/>
</dbReference>
<evidence type="ECO:0000256" key="4">
    <source>
        <dbReference type="ARBA" id="ARBA00023172"/>
    </source>
</evidence>